<dbReference type="EMBL" id="RBRL01000397">
    <property type="protein sequence ID" value="RMQ83160.1"/>
    <property type="molecule type" value="Genomic_DNA"/>
</dbReference>
<feature type="non-terminal residue" evidence="1">
    <location>
        <position position="95"/>
    </location>
</feature>
<dbReference type="AlphaFoldDB" id="A0A3M4PYG8"/>
<comment type="caution">
    <text evidence="1">The sequence shown here is derived from an EMBL/GenBank/DDBJ whole genome shotgun (WGS) entry which is preliminary data.</text>
</comment>
<organism evidence="1 2">
    <name type="scientific">Pseudomonas salomonii</name>
    <dbReference type="NCBI Taxonomy" id="191391"/>
    <lineage>
        <taxon>Bacteria</taxon>
        <taxon>Pseudomonadati</taxon>
        <taxon>Pseudomonadota</taxon>
        <taxon>Gammaproteobacteria</taxon>
        <taxon>Pseudomonadales</taxon>
        <taxon>Pseudomonadaceae</taxon>
        <taxon>Pseudomonas</taxon>
    </lineage>
</organism>
<evidence type="ECO:0000313" key="1">
    <source>
        <dbReference type="EMBL" id="RMQ83160.1"/>
    </source>
</evidence>
<name>A0A3M4PYG8_9PSED</name>
<evidence type="ECO:0000313" key="2">
    <source>
        <dbReference type="Proteomes" id="UP000277179"/>
    </source>
</evidence>
<evidence type="ECO:0008006" key="3">
    <source>
        <dbReference type="Google" id="ProtNLM"/>
    </source>
</evidence>
<gene>
    <name evidence="1" type="ORF">ALP97_04611</name>
</gene>
<sequence>MLTDRRLNRNILSALNKYSNAVLNTFTPRGQPQRSRCMNAFQYDAHQIKEQARLIRRHVIRLNADSPAGGHTGADLSETDILATLYFRILNTGPE</sequence>
<proteinExistence type="predicted"/>
<accession>A0A3M4PYG8</accession>
<reference evidence="1 2" key="1">
    <citation type="submission" date="2018-08" db="EMBL/GenBank/DDBJ databases">
        <title>Recombination of ecologically and evolutionarily significant loci maintains genetic cohesion in the Pseudomonas syringae species complex.</title>
        <authorList>
            <person name="Dillon M."/>
            <person name="Thakur S."/>
            <person name="Almeida R.N.D."/>
            <person name="Weir B.S."/>
            <person name="Guttman D.S."/>
        </authorList>
    </citation>
    <scope>NUCLEOTIDE SEQUENCE [LARGE SCALE GENOMIC DNA]</scope>
    <source>
        <strain evidence="1 2">ICMP 11288</strain>
    </source>
</reference>
<protein>
    <recommendedName>
        <fullName evidence="3">Transketolase signature 1 domain-containing protein</fullName>
    </recommendedName>
</protein>
<dbReference type="Proteomes" id="UP000277179">
    <property type="component" value="Unassembled WGS sequence"/>
</dbReference>